<dbReference type="Gene3D" id="2.160.20.110">
    <property type="match status" value="1"/>
</dbReference>
<sequence>MMKNKLFLFSLGLIILLTGCSNENDASSSTDGNSMASFRLELPGATTRTAGDTYTPTRYIMEVYPDKAATGIPLMHIEQDSGTFDVSLTYGTTYTCLFWADNGTPDNIVNDEYETADLKAVKAKADIPPTSPAYGGMAQVTAGISSSADYSVTLKHAVAKVSYIQDQRPFTSTGNTLTVIFPKTCQLNVSDWSVNEIADATITHTFTGISQVVAGDRLATSYVIAPSVTADMQNITVALNQEPPKTISNVPLQRNYNTNIKGTYSDLYNSDMNCQITEEWDTPETEKDLISIWDGKTVTEPAGYSADAPGEVLINSAAELAWLAEQSNATNQKTFKDYTFTLTTDIDLRSHLWQQIGHGKNGFQGTLNGNGHTVRGIYANNGGTEKYVGFINYLNRGGTVKNLTVRGYVSGTNTTKQWYYFGGLVGCAEKSVIENCNNACTLAVGGEEGNFYAGGIVGSADDTSIQSCTSDGTIKNTGNSSAVVIGGIVGNWAGGMIADAILSGNVHKGKIVYTSISNGAKIGGIAGWVDAWGTIIVSNNVNNGEVAASSGEHVTYNTLGAIIGNLFAFSKEGSITVSGNQNKGNISSDYEEDYKGGIIGRALPSANLPITLKDNSIAGGTPADIVIADCSVINGTITVDGVPVTDTGKPYPVPSE</sequence>
<dbReference type="Pfam" id="PF07581">
    <property type="entry name" value="Glug"/>
    <property type="match status" value="1"/>
</dbReference>
<proteinExistence type="predicted"/>
<evidence type="ECO:0000259" key="2">
    <source>
        <dbReference type="Pfam" id="PF07581"/>
    </source>
</evidence>
<feature type="chain" id="PRO_5024460285" description="GLUG domain-containing protein" evidence="1">
    <location>
        <begin position="27"/>
        <end position="656"/>
    </location>
</feature>
<evidence type="ECO:0000313" key="4">
    <source>
        <dbReference type="Proteomes" id="UP000325055"/>
    </source>
</evidence>
<dbReference type="Proteomes" id="UP000325055">
    <property type="component" value="Unassembled WGS sequence"/>
</dbReference>
<name>A0A5M6A699_9BACE</name>
<comment type="caution">
    <text evidence="3">The sequence shown here is derived from an EMBL/GenBank/DDBJ whole genome shotgun (WGS) entry which is preliminary data.</text>
</comment>
<evidence type="ECO:0000256" key="1">
    <source>
        <dbReference type="SAM" id="SignalP"/>
    </source>
</evidence>
<feature type="signal peptide" evidence="1">
    <location>
        <begin position="1"/>
        <end position="26"/>
    </location>
</feature>
<gene>
    <name evidence="3" type="ORF">F2Y86_22020</name>
</gene>
<dbReference type="EMBL" id="VVYW01000023">
    <property type="protein sequence ID" value="KAA5404267.1"/>
    <property type="molecule type" value="Genomic_DNA"/>
</dbReference>
<evidence type="ECO:0000313" key="3">
    <source>
        <dbReference type="EMBL" id="KAA5404267.1"/>
    </source>
</evidence>
<reference evidence="3 4" key="1">
    <citation type="journal article" date="2019" name="Nat. Med.">
        <title>A library of human gut bacterial isolates paired with longitudinal multiomics data enables mechanistic microbiome research.</title>
        <authorList>
            <person name="Poyet M."/>
            <person name="Groussin M."/>
            <person name="Gibbons S.M."/>
            <person name="Avila-Pacheco J."/>
            <person name="Jiang X."/>
            <person name="Kearney S.M."/>
            <person name="Perrotta A.R."/>
            <person name="Berdy B."/>
            <person name="Zhao S."/>
            <person name="Lieberman T.D."/>
            <person name="Swanson P.K."/>
            <person name="Smith M."/>
            <person name="Roesemann S."/>
            <person name="Alexander J.E."/>
            <person name="Rich S.A."/>
            <person name="Livny J."/>
            <person name="Vlamakis H."/>
            <person name="Clish C."/>
            <person name="Bullock K."/>
            <person name="Deik A."/>
            <person name="Scott J."/>
            <person name="Pierce K.A."/>
            <person name="Xavier R.J."/>
            <person name="Alm E.J."/>
        </authorList>
    </citation>
    <scope>NUCLEOTIDE SEQUENCE [LARGE SCALE GENOMIC DNA]</scope>
    <source>
        <strain evidence="3 4">BIOML-A7</strain>
    </source>
</reference>
<feature type="domain" description="GLUG" evidence="2">
    <location>
        <begin position="449"/>
        <end position="474"/>
    </location>
</feature>
<dbReference type="InterPro" id="IPR011493">
    <property type="entry name" value="GLUG"/>
</dbReference>
<dbReference type="PROSITE" id="PS51257">
    <property type="entry name" value="PROKAR_LIPOPROTEIN"/>
    <property type="match status" value="1"/>
</dbReference>
<protein>
    <recommendedName>
        <fullName evidence="2">GLUG domain-containing protein</fullName>
    </recommendedName>
</protein>
<accession>A0A5M6A699</accession>
<dbReference type="RefSeq" id="WP_007213676.1">
    <property type="nucleotide sequence ID" value="NZ_JAFEKG010000001.1"/>
</dbReference>
<organism evidence="3 4">
    <name type="scientific">Bacteroides cellulosilyticus</name>
    <dbReference type="NCBI Taxonomy" id="246787"/>
    <lineage>
        <taxon>Bacteria</taxon>
        <taxon>Pseudomonadati</taxon>
        <taxon>Bacteroidota</taxon>
        <taxon>Bacteroidia</taxon>
        <taxon>Bacteroidales</taxon>
        <taxon>Bacteroidaceae</taxon>
        <taxon>Bacteroides</taxon>
    </lineage>
</organism>
<dbReference type="AlphaFoldDB" id="A0A5M6A699"/>
<keyword evidence="1" id="KW-0732">Signal</keyword>